<dbReference type="GO" id="GO:0008094">
    <property type="term" value="F:ATP-dependent activity, acting on DNA"/>
    <property type="evidence" value="ECO:0007669"/>
    <property type="project" value="TreeGrafter"/>
</dbReference>
<feature type="domain" description="Helicase C-terminal" evidence="4">
    <location>
        <begin position="389"/>
        <end position="553"/>
    </location>
</feature>
<sequence>MMMELKNINTETEVKVIKVKAPEPQYRQTKLLEYSNLPPPIKKADPQQLLPQHVLDALYSADKDYNARNYGGKISSAREREMVRLTSDAIEDLHKAMKSAPDVDTVEEEQPRSLKATLMPHQLRALAWLLWRERQLPPGGILADDMGLGKTLTMISLVLRHRELIREGVIAEDFHLSKNKAKDQGRLFRIGWSRIILDEGHQIRNHKSQTAKAVCLLRGGRRWVLTGTPVQNKEMDLYSLLRFLRVSPFDDYTCWKLQVSNNSAQGMRRLGLLTKVIMLRRTKDQVDQNTGKKLVELPEKKIVQHALSLSQREREVYDRMVETESNDTDGLESGTKDSMELDLVSQMAEMSLMMPNEVEEEADNKVKKDILHLKNPVFSTSSASSKIEKITEELCKLRDKGTREKAVIVSQWTSMLEVVEKHLENVGIRCLTISGQVLVKERPAIVDDFNNNPRGPPVLLLSLAAGGVGLNLVGANHLFLLDMHWNPQLEAQACDRIYRVGQTRKVTVHRFVVQNTVEERILQLQQKKLQLAEDVLSGAKRTTSNKLTLEDMKSIFNVL</sequence>
<dbReference type="Proteomes" id="UP000283509">
    <property type="component" value="Unassembled WGS sequence"/>
</dbReference>
<evidence type="ECO:0000256" key="2">
    <source>
        <dbReference type="ARBA" id="ARBA00022801"/>
    </source>
</evidence>
<name>A0A423SVX3_PENVA</name>
<dbReference type="GO" id="GO:0016787">
    <property type="term" value="F:hydrolase activity"/>
    <property type="evidence" value="ECO:0007669"/>
    <property type="project" value="UniProtKB-KW"/>
</dbReference>
<dbReference type="InterPro" id="IPR001650">
    <property type="entry name" value="Helicase_C-like"/>
</dbReference>
<dbReference type="SMART" id="SM00487">
    <property type="entry name" value="DEXDc"/>
    <property type="match status" value="1"/>
</dbReference>
<dbReference type="InterPro" id="IPR014001">
    <property type="entry name" value="Helicase_ATP-bd"/>
</dbReference>
<accession>A0A423SVX3</accession>
<keyword evidence="6" id="KW-1185">Reference proteome</keyword>
<dbReference type="InterPro" id="IPR027417">
    <property type="entry name" value="P-loop_NTPase"/>
</dbReference>
<protein>
    <submittedName>
        <fullName evidence="5">Transcription termination factor 2</fullName>
    </submittedName>
</protein>
<dbReference type="PANTHER" id="PTHR45626">
    <property type="entry name" value="TRANSCRIPTION TERMINATION FACTOR 2-RELATED"/>
    <property type="match status" value="1"/>
</dbReference>
<evidence type="ECO:0000313" key="6">
    <source>
        <dbReference type="Proteomes" id="UP000283509"/>
    </source>
</evidence>
<dbReference type="InterPro" id="IPR049730">
    <property type="entry name" value="SNF2/RAD54-like_C"/>
</dbReference>
<dbReference type="SMART" id="SM00490">
    <property type="entry name" value="HELICc"/>
    <property type="match status" value="1"/>
</dbReference>
<gene>
    <name evidence="5" type="ORF">C7M84_013509</name>
</gene>
<dbReference type="Pfam" id="PF00176">
    <property type="entry name" value="SNF2-rel_dom"/>
    <property type="match status" value="2"/>
</dbReference>
<dbReference type="InterPro" id="IPR050628">
    <property type="entry name" value="SNF2_RAD54_helicase_TF"/>
</dbReference>
<dbReference type="GO" id="GO:0005524">
    <property type="term" value="F:ATP binding"/>
    <property type="evidence" value="ECO:0007669"/>
    <property type="project" value="UniProtKB-KW"/>
</dbReference>
<dbReference type="GO" id="GO:0005634">
    <property type="term" value="C:nucleus"/>
    <property type="evidence" value="ECO:0007669"/>
    <property type="project" value="TreeGrafter"/>
</dbReference>
<dbReference type="EMBL" id="QCYY01002682">
    <property type="protein sequence ID" value="ROT68362.1"/>
    <property type="molecule type" value="Genomic_DNA"/>
</dbReference>
<dbReference type="Gene3D" id="3.40.50.10810">
    <property type="entry name" value="Tandem AAA-ATPase domain"/>
    <property type="match status" value="2"/>
</dbReference>
<dbReference type="AlphaFoldDB" id="A0A423SVX3"/>
<dbReference type="PANTHER" id="PTHR45626:SF50">
    <property type="entry name" value="TRANSCRIPTION TERMINATION FACTOR 2"/>
    <property type="match status" value="1"/>
</dbReference>
<keyword evidence="3" id="KW-0067">ATP-binding</keyword>
<organism evidence="5 6">
    <name type="scientific">Penaeus vannamei</name>
    <name type="common">Whiteleg shrimp</name>
    <name type="synonym">Litopenaeus vannamei</name>
    <dbReference type="NCBI Taxonomy" id="6689"/>
    <lineage>
        <taxon>Eukaryota</taxon>
        <taxon>Metazoa</taxon>
        <taxon>Ecdysozoa</taxon>
        <taxon>Arthropoda</taxon>
        <taxon>Crustacea</taxon>
        <taxon>Multicrustacea</taxon>
        <taxon>Malacostraca</taxon>
        <taxon>Eumalacostraca</taxon>
        <taxon>Eucarida</taxon>
        <taxon>Decapoda</taxon>
        <taxon>Dendrobranchiata</taxon>
        <taxon>Penaeoidea</taxon>
        <taxon>Penaeidae</taxon>
        <taxon>Penaeus</taxon>
    </lineage>
</organism>
<keyword evidence="2" id="KW-0378">Hydrolase</keyword>
<keyword evidence="1" id="KW-0547">Nucleotide-binding</keyword>
<dbReference type="OrthoDB" id="423559at2759"/>
<dbReference type="PROSITE" id="PS51194">
    <property type="entry name" value="HELICASE_CTER"/>
    <property type="match status" value="1"/>
</dbReference>
<dbReference type="STRING" id="6689.A0A423SVX3"/>
<evidence type="ECO:0000256" key="1">
    <source>
        <dbReference type="ARBA" id="ARBA00022741"/>
    </source>
</evidence>
<dbReference type="InterPro" id="IPR000330">
    <property type="entry name" value="SNF2_N"/>
</dbReference>
<reference evidence="5 6" key="2">
    <citation type="submission" date="2019-01" db="EMBL/GenBank/DDBJ databases">
        <title>The decoding of complex shrimp genome reveals the adaptation for benthos swimmer, frequently molting mechanism and breeding impact on genome.</title>
        <authorList>
            <person name="Sun Y."/>
            <person name="Gao Y."/>
            <person name="Yu Y."/>
        </authorList>
    </citation>
    <scope>NUCLEOTIDE SEQUENCE [LARGE SCALE GENOMIC DNA]</scope>
    <source>
        <tissue evidence="5">Muscle</tissue>
    </source>
</reference>
<comment type="caution">
    <text evidence="5">The sequence shown here is derived from an EMBL/GenBank/DDBJ whole genome shotgun (WGS) entry which is preliminary data.</text>
</comment>
<dbReference type="SUPFAM" id="SSF52540">
    <property type="entry name" value="P-loop containing nucleoside triphosphate hydrolases"/>
    <property type="match status" value="2"/>
</dbReference>
<dbReference type="CDD" id="cd18793">
    <property type="entry name" value="SF2_C_SNF"/>
    <property type="match status" value="1"/>
</dbReference>
<evidence type="ECO:0000256" key="3">
    <source>
        <dbReference type="ARBA" id="ARBA00022840"/>
    </source>
</evidence>
<evidence type="ECO:0000313" key="5">
    <source>
        <dbReference type="EMBL" id="ROT68362.1"/>
    </source>
</evidence>
<dbReference type="InterPro" id="IPR038718">
    <property type="entry name" value="SNF2-like_sf"/>
</dbReference>
<reference evidence="5 6" key="1">
    <citation type="submission" date="2018-04" db="EMBL/GenBank/DDBJ databases">
        <authorList>
            <person name="Zhang X."/>
            <person name="Yuan J."/>
            <person name="Li F."/>
            <person name="Xiang J."/>
        </authorList>
    </citation>
    <scope>NUCLEOTIDE SEQUENCE [LARGE SCALE GENOMIC DNA]</scope>
    <source>
        <tissue evidence="5">Muscle</tissue>
    </source>
</reference>
<proteinExistence type="predicted"/>
<dbReference type="Gene3D" id="3.40.50.300">
    <property type="entry name" value="P-loop containing nucleotide triphosphate hydrolases"/>
    <property type="match status" value="1"/>
</dbReference>
<dbReference type="GO" id="GO:0006281">
    <property type="term" value="P:DNA repair"/>
    <property type="evidence" value="ECO:0007669"/>
    <property type="project" value="TreeGrafter"/>
</dbReference>
<evidence type="ECO:0000259" key="4">
    <source>
        <dbReference type="PROSITE" id="PS51194"/>
    </source>
</evidence>
<dbReference type="Pfam" id="PF00271">
    <property type="entry name" value="Helicase_C"/>
    <property type="match status" value="1"/>
</dbReference>